<dbReference type="SUPFAM" id="SSF55961">
    <property type="entry name" value="Bet v1-like"/>
    <property type="match status" value="1"/>
</dbReference>
<dbReference type="OrthoDB" id="5792512at2"/>
<accession>A0A495VC72</accession>
<feature type="domain" description="Coenzyme Q-binding protein COQ10 START" evidence="3">
    <location>
        <begin position="12"/>
        <end position="57"/>
    </location>
</feature>
<dbReference type="InterPro" id="IPR023393">
    <property type="entry name" value="START-like_dom_sf"/>
</dbReference>
<evidence type="ECO:0000256" key="2">
    <source>
        <dbReference type="ARBA" id="ARBA00022649"/>
    </source>
</evidence>
<dbReference type="Pfam" id="PF03364">
    <property type="entry name" value="Polyketide_cyc"/>
    <property type="match status" value="1"/>
</dbReference>
<proteinExistence type="inferred from homology"/>
<dbReference type="Proteomes" id="UP000274556">
    <property type="component" value="Unassembled WGS sequence"/>
</dbReference>
<dbReference type="EMBL" id="RBXL01000001">
    <property type="protein sequence ID" value="RKT46233.1"/>
    <property type="molecule type" value="Genomic_DNA"/>
</dbReference>
<reference evidence="4 5" key="1">
    <citation type="submission" date="2018-10" db="EMBL/GenBank/DDBJ databases">
        <title>Genomic Encyclopedia of Archaeal and Bacterial Type Strains, Phase II (KMG-II): from individual species to whole genera.</title>
        <authorList>
            <person name="Goeker M."/>
        </authorList>
    </citation>
    <scope>NUCLEOTIDE SEQUENCE [LARGE SCALE GENOMIC DNA]</scope>
    <source>
        <strain evidence="4 5">DSM 235</strain>
    </source>
</reference>
<dbReference type="RefSeq" id="WP_120798391.1">
    <property type="nucleotide sequence ID" value="NZ_RBXL01000001.1"/>
</dbReference>
<keyword evidence="2" id="KW-1277">Toxin-antitoxin system</keyword>
<dbReference type="Gene3D" id="3.30.530.20">
    <property type="match status" value="1"/>
</dbReference>
<evidence type="ECO:0000256" key="1">
    <source>
        <dbReference type="ARBA" id="ARBA00008918"/>
    </source>
</evidence>
<organism evidence="4 5">
    <name type="scientific">Thiocapsa rosea</name>
    <dbReference type="NCBI Taxonomy" id="69360"/>
    <lineage>
        <taxon>Bacteria</taxon>
        <taxon>Pseudomonadati</taxon>
        <taxon>Pseudomonadota</taxon>
        <taxon>Gammaproteobacteria</taxon>
        <taxon>Chromatiales</taxon>
        <taxon>Chromatiaceae</taxon>
        <taxon>Thiocapsa</taxon>
    </lineage>
</organism>
<sequence length="90" mass="10058">MADYHLLAIWRIEAPLEQVYLVIQNTLCWPEWWPGVQKVEQVEAGDADGINNTRIMAQGAEGLARRLGARLVSQESIDLTADNVPSRGEI</sequence>
<evidence type="ECO:0000313" key="4">
    <source>
        <dbReference type="EMBL" id="RKT46233.1"/>
    </source>
</evidence>
<evidence type="ECO:0000259" key="3">
    <source>
        <dbReference type="Pfam" id="PF03364"/>
    </source>
</evidence>
<name>A0A495VC72_9GAMM</name>
<evidence type="ECO:0000313" key="5">
    <source>
        <dbReference type="Proteomes" id="UP000274556"/>
    </source>
</evidence>
<dbReference type="InterPro" id="IPR005031">
    <property type="entry name" value="COQ10_START"/>
</dbReference>
<comment type="similarity">
    <text evidence="1">Belongs to the ribosome association toxin RatA family.</text>
</comment>
<gene>
    <name evidence="4" type="ORF">BDD21_3737</name>
</gene>
<protein>
    <submittedName>
        <fullName evidence="4">Polyketide cyclase/dehydrase/lipid transport protein</fullName>
    </submittedName>
</protein>
<dbReference type="AlphaFoldDB" id="A0A495VC72"/>
<keyword evidence="5" id="KW-1185">Reference proteome</keyword>
<comment type="caution">
    <text evidence="4">The sequence shown here is derived from an EMBL/GenBank/DDBJ whole genome shotgun (WGS) entry which is preliminary data.</text>
</comment>